<feature type="domain" description="Outer membrane protein beta-barrel" evidence="2">
    <location>
        <begin position="2"/>
        <end position="100"/>
    </location>
</feature>
<accession>D0U579</accession>
<dbReference type="Pfam" id="PF13505">
    <property type="entry name" value="OMP_b-brl"/>
    <property type="match status" value="1"/>
</dbReference>
<dbReference type="AlphaFoldDB" id="D0U579"/>
<dbReference type="SUPFAM" id="SSF56925">
    <property type="entry name" value="OMPA-like"/>
    <property type="match status" value="1"/>
</dbReference>
<evidence type="ECO:0000256" key="1">
    <source>
        <dbReference type="ARBA" id="ARBA00022729"/>
    </source>
</evidence>
<reference evidence="3" key="2">
    <citation type="journal article" date="2010" name="ISME J.">
        <title>Identification of genes for dimethyl sulfide production in bacteria in the gut of Atlantic Herring (Clupea harengus).</title>
        <authorList>
            <person name="Curson A.R."/>
            <person name="Sullivan M.J."/>
            <person name="Todd J.D."/>
            <person name="Johnston A.W."/>
        </authorList>
    </citation>
    <scope>NUCLEOTIDE SEQUENCE</scope>
    <source>
        <strain evidence="3">J466</strain>
    </source>
</reference>
<evidence type="ECO:0000313" key="3">
    <source>
        <dbReference type="EMBL" id="ACY02909.1"/>
    </source>
</evidence>
<dbReference type="EMBL" id="GQ370383">
    <property type="protein sequence ID" value="ACY02909.1"/>
    <property type="molecule type" value="Genomic_DNA"/>
</dbReference>
<proteinExistence type="predicted"/>
<keyword evidence="1" id="KW-0732">Signal</keyword>
<organism evidence="3">
    <name type="scientific">Psychrobacter sp. J466</name>
    <dbReference type="NCBI Taxonomy" id="674035"/>
    <lineage>
        <taxon>Bacteria</taxon>
        <taxon>Pseudomonadati</taxon>
        <taxon>Pseudomonadota</taxon>
        <taxon>Gammaproteobacteria</taxon>
        <taxon>Moraxellales</taxon>
        <taxon>Moraxellaceae</taxon>
        <taxon>Psychrobacter</taxon>
    </lineage>
</organism>
<dbReference type="Gene3D" id="2.40.160.20">
    <property type="match status" value="1"/>
</dbReference>
<dbReference type="InterPro" id="IPR027385">
    <property type="entry name" value="Beta-barrel_OMP"/>
</dbReference>
<name>D0U579_9GAMM</name>
<sequence length="113" mass="11924">MEVEYVGSSEESINVSGVNVDYDLKTYGIYGTYRYVFPNTALYAKGKLGFAKAEINVEANGFGGSASDSDSDTGVAGGIGLGYLVNPNIAIEGEYAIVAEDIDLLTIGANFKF</sequence>
<protein>
    <submittedName>
        <fullName evidence="3">OmpA domain protein</fullName>
    </submittedName>
</protein>
<reference evidence="3" key="1">
    <citation type="submission" date="2009-07" db="EMBL/GenBank/DDBJ databases">
        <authorList>
            <person name="Curson A.R.J."/>
            <person name="Sullivan M.J."/>
            <person name="Todd J.D."/>
            <person name="Johnston A.W.B."/>
        </authorList>
    </citation>
    <scope>NUCLEOTIDE SEQUENCE</scope>
    <source>
        <strain evidence="3">J466</strain>
    </source>
</reference>
<dbReference type="InterPro" id="IPR011250">
    <property type="entry name" value="OMP/PagP_B-barrel"/>
</dbReference>
<evidence type="ECO:0000259" key="2">
    <source>
        <dbReference type="Pfam" id="PF13505"/>
    </source>
</evidence>